<sequence length="176" mass="19177">MDETPASFNITNTDHIWGNKDAAVTMVVFSDLTCPYCREYFAIVDEFMKTRADKVRLVWRHMPLSLDSAASISSAVAAECAGAQGKFFEYASALYKNQEKLSAEFFVQAAEALGLDKNAFSACIVSGQYDEKIKADYTEGIAKGVIGTPASFLNGRYLPGALPLGQLEALIDPLIK</sequence>
<dbReference type="AlphaFoldDB" id="A0A1F6GKJ9"/>
<protein>
    <recommendedName>
        <fullName evidence="6">Thioredoxin domain-containing protein</fullName>
    </recommendedName>
</protein>
<name>A0A1F6GKJ9_9BACT</name>
<comment type="caution">
    <text evidence="7">The sequence shown here is derived from an EMBL/GenBank/DDBJ whole genome shotgun (WGS) entry which is preliminary data.</text>
</comment>
<dbReference type="GO" id="GO:0016491">
    <property type="term" value="F:oxidoreductase activity"/>
    <property type="evidence" value="ECO:0007669"/>
    <property type="project" value="UniProtKB-KW"/>
</dbReference>
<dbReference type="PROSITE" id="PS51352">
    <property type="entry name" value="THIOREDOXIN_2"/>
    <property type="match status" value="1"/>
</dbReference>
<evidence type="ECO:0000256" key="1">
    <source>
        <dbReference type="ARBA" id="ARBA00005791"/>
    </source>
</evidence>
<evidence type="ECO:0000259" key="6">
    <source>
        <dbReference type="PROSITE" id="PS51352"/>
    </source>
</evidence>
<dbReference type="InterPro" id="IPR036249">
    <property type="entry name" value="Thioredoxin-like_sf"/>
</dbReference>
<dbReference type="PANTHER" id="PTHR13887:SF14">
    <property type="entry name" value="DISULFIDE BOND FORMATION PROTEIN D"/>
    <property type="match status" value="1"/>
</dbReference>
<organism evidence="7 8">
    <name type="scientific">Candidatus Kuenenbacteria bacterium RIFCSPHIGHO2_12_FULL_42_14</name>
    <dbReference type="NCBI Taxonomy" id="1798563"/>
    <lineage>
        <taxon>Bacteria</taxon>
        <taxon>Candidatus Kueneniibacteriota</taxon>
    </lineage>
</organism>
<evidence type="ECO:0000313" key="7">
    <source>
        <dbReference type="EMBL" id="OGG98590.1"/>
    </source>
</evidence>
<evidence type="ECO:0000313" key="8">
    <source>
        <dbReference type="Proteomes" id="UP000176968"/>
    </source>
</evidence>
<evidence type="ECO:0000256" key="2">
    <source>
        <dbReference type="ARBA" id="ARBA00022729"/>
    </source>
</evidence>
<keyword evidence="5" id="KW-0676">Redox-active center</keyword>
<dbReference type="EMBL" id="MFMY01000054">
    <property type="protein sequence ID" value="OGG98590.1"/>
    <property type="molecule type" value="Genomic_DNA"/>
</dbReference>
<dbReference type="Proteomes" id="UP000176968">
    <property type="component" value="Unassembled WGS sequence"/>
</dbReference>
<dbReference type="Pfam" id="PF13462">
    <property type="entry name" value="Thioredoxin_4"/>
    <property type="match status" value="1"/>
</dbReference>
<accession>A0A1F6GKJ9</accession>
<evidence type="ECO:0000256" key="4">
    <source>
        <dbReference type="ARBA" id="ARBA00023157"/>
    </source>
</evidence>
<dbReference type="PANTHER" id="PTHR13887">
    <property type="entry name" value="GLUTATHIONE S-TRANSFERASE KAPPA"/>
    <property type="match status" value="1"/>
</dbReference>
<dbReference type="Gene3D" id="3.40.30.10">
    <property type="entry name" value="Glutaredoxin"/>
    <property type="match status" value="1"/>
</dbReference>
<proteinExistence type="inferred from homology"/>
<comment type="similarity">
    <text evidence="1">Belongs to the thioredoxin family. DsbA subfamily.</text>
</comment>
<feature type="domain" description="Thioredoxin" evidence="6">
    <location>
        <begin position="1"/>
        <end position="176"/>
    </location>
</feature>
<evidence type="ECO:0000256" key="5">
    <source>
        <dbReference type="ARBA" id="ARBA00023284"/>
    </source>
</evidence>
<keyword evidence="2" id="KW-0732">Signal</keyword>
<keyword evidence="3" id="KW-0560">Oxidoreductase</keyword>
<dbReference type="InterPro" id="IPR012336">
    <property type="entry name" value="Thioredoxin-like_fold"/>
</dbReference>
<gene>
    <name evidence="7" type="ORF">A3E04_00700</name>
</gene>
<dbReference type="InterPro" id="IPR013766">
    <property type="entry name" value="Thioredoxin_domain"/>
</dbReference>
<evidence type="ECO:0000256" key="3">
    <source>
        <dbReference type="ARBA" id="ARBA00023002"/>
    </source>
</evidence>
<keyword evidence="4" id="KW-1015">Disulfide bond</keyword>
<reference evidence="7 8" key="1">
    <citation type="journal article" date="2016" name="Nat. Commun.">
        <title>Thousands of microbial genomes shed light on interconnected biogeochemical processes in an aquifer system.</title>
        <authorList>
            <person name="Anantharaman K."/>
            <person name="Brown C.T."/>
            <person name="Hug L.A."/>
            <person name="Sharon I."/>
            <person name="Castelle C.J."/>
            <person name="Probst A.J."/>
            <person name="Thomas B.C."/>
            <person name="Singh A."/>
            <person name="Wilkins M.J."/>
            <person name="Karaoz U."/>
            <person name="Brodie E.L."/>
            <person name="Williams K.H."/>
            <person name="Hubbard S.S."/>
            <person name="Banfield J.F."/>
        </authorList>
    </citation>
    <scope>NUCLEOTIDE SEQUENCE [LARGE SCALE GENOMIC DNA]</scope>
</reference>
<dbReference type="SUPFAM" id="SSF52833">
    <property type="entry name" value="Thioredoxin-like"/>
    <property type="match status" value="1"/>
</dbReference>